<dbReference type="Proteomes" id="UP000658258">
    <property type="component" value="Unassembled WGS sequence"/>
</dbReference>
<keyword evidence="10" id="KW-1185">Reference proteome</keyword>
<feature type="transmembrane region" description="Helical" evidence="6">
    <location>
        <begin position="538"/>
        <end position="561"/>
    </location>
</feature>
<feature type="transmembrane region" description="Helical" evidence="6">
    <location>
        <begin position="447"/>
        <end position="473"/>
    </location>
</feature>
<dbReference type="Pfam" id="PF02687">
    <property type="entry name" value="FtsX"/>
    <property type="match status" value="2"/>
</dbReference>
<feature type="transmembrane region" description="Helical" evidence="6">
    <location>
        <begin position="493"/>
        <end position="517"/>
    </location>
</feature>
<feature type="transmembrane region" description="Helical" evidence="6">
    <location>
        <begin position="874"/>
        <end position="895"/>
    </location>
</feature>
<evidence type="ECO:0000313" key="9">
    <source>
        <dbReference type="EMBL" id="GHE59975.1"/>
    </source>
</evidence>
<evidence type="ECO:0000256" key="6">
    <source>
        <dbReference type="SAM" id="Phobius"/>
    </source>
</evidence>
<keyword evidence="4 6" id="KW-1133">Transmembrane helix</keyword>
<feature type="domain" description="MacB-like periplasmic core" evidence="8">
    <location>
        <begin position="553"/>
        <end position="747"/>
    </location>
</feature>
<dbReference type="Pfam" id="PF12704">
    <property type="entry name" value="MacB_PCD"/>
    <property type="match status" value="2"/>
</dbReference>
<keyword evidence="2" id="KW-1003">Cell membrane</keyword>
<evidence type="ECO:0000256" key="2">
    <source>
        <dbReference type="ARBA" id="ARBA00022475"/>
    </source>
</evidence>
<feature type="transmembrane region" description="Helical" evidence="6">
    <location>
        <begin position="786"/>
        <end position="810"/>
    </location>
</feature>
<evidence type="ECO:0000256" key="5">
    <source>
        <dbReference type="ARBA" id="ARBA00023136"/>
    </source>
</evidence>
<name>A0ABQ3I8I4_9BACT</name>
<sequence length="909" mass="102722">MVSLYKEEATTVITTPQWRLIKMKNSKRHIAPPRLAEKLLLWFLKDELAEEVLGDLDEKFYSTAEKHSTRKAKRNYWFQVINYMRPFAFKATKTQRITTNLMIGHFFKLSWRTLQRNKIFSSIKITGFAIGIAACILISLFIGHELTYDRHYQNQDQIFRIANQYAGTGDFGRWTNMQGPFKPILEDYIPEIELVARTVFWKWGDVGENHIRRSDTNANIFESGFFYADPELLEILEIPMVYGNAKTALTEPNSIVISKSKADKFFPGINPVGQQLILNDRATQPYTIGGVMEDLPNTMHLQGDFILTLKGRESGPGSTGWCCSNYTFYIRTKPETQKRAIEQKLVKVRDTYVMDKLSEAGVTDLEDMQKYRSYYLQPIANVYLNPEDIEDYQQHGSIELVWIFGAIALVILLLACLNFINLSTAKLINRSKEVGLRKVVGSFRSGLIWQFLVESVLYCFLAVLLGLVFVTLALPTFNFIAEKSLTIPWASPWFIPLLLLSVLVVGLISGIYPALYLSKFSPTEALKGKTRLSRKASFVRGGMVVFQFTATVILIICTLVLHQQFNHYMNQSLGYDKEQVINILGLESLEPQKRDVLKEELLRLPTVESATLGDYLPVSGGRTSNAGYWLDGRKSIDPGFEAATWLVDEDYLQTMSMRLVEGRNLTGQSLDSASIIINQSMQKYLQLEQPIGARLIDMFDNKYAVIGVVEDFYFESLTGNIGPLAMLQGKGSSTLSVKVNTDQLSEAVAGVSSVWASLKPHQPIRYTFLDDRFERMYDDLLRAKTIFIIFSVLSVTVACLGLFALSAFTIEQRGKEISVRKVLGASVSRIFRLLATDFIRLVLISIVIAIPIGWYLAQGILQDMANTIRLSWPLFGLAAIIAFAVALFTISFEAIKAALVNPAERLRSE</sequence>
<dbReference type="InterPro" id="IPR025857">
    <property type="entry name" value="MacB_PCD"/>
</dbReference>
<reference evidence="10" key="1">
    <citation type="journal article" date="2019" name="Int. J. Syst. Evol. Microbiol.">
        <title>The Global Catalogue of Microorganisms (GCM) 10K type strain sequencing project: providing services to taxonomists for standard genome sequencing and annotation.</title>
        <authorList>
            <consortium name="The Broad Institute Genomics Platform"/>
            <consortium name="The Broad Institute Genome Sequencing Center for Infectious Disease"/>
            <person name="Wu L."/>
            <person name="Ma J."/>
        </authorList>
    </citation>
    <scope>NUCLEOTIDE SEQUENCE [LARGE SCALE GENOMIC DNA]</scope>
    <source>
        <strain evidence="10">CGMCC 1.15111</strain>
    </source>
</reference>
<dbReference type="NCBIfam" id="NF038404">
    <property type="entry name" value="perm_prefix_2"/>
    <property type="match status" value="1"/>
</dbReference>
<evidence type="ECO:0000313" key="10">
    <source>
        <dbReference type="Proteomes" id="UP000658258"/>
    </source>
</evidence>
<feature type="domain" description="ABC3 transporter permease C-terminal" evidence="7">
    <location>
        <begin position="406"/>
        <end position="522"/>
    </location>
</feature>
<evidence type="ECO:0000259" key="7">
    <source>
        <dbReference type="Pfam" id="PF02687"/>
    </source>
</evidence>
<accession>A0ABQ3I8I4</accession>
<dbReference type="EMBL" id="BNAG01000002">
    <property type="protein sequence ID" value="GHE59975.1"/>
    <property type="molecule type" value="Genomic_DNA"/>
</dbReference>
<feature type="transmembrane region" description="Helical" evidence="6">
    <location>
        <begin position="830"/>
        <end position="854"/>
    </location>
</feature>
<feature type="domain" description="ABC3 transporter permease C-terminal" evidence="7">
    <location>
        <begin position="788"/>
        <end position="891"/>
    </location>
</feature>
<evidence type="ECO:0000256" key="4">
    <source>
        <dbReference type="ARBA" id="ARBA00022989"/>
    </source>
</evidence>
<dbReference type="PANTHER" id="PTHR30572:SF18">
    <property type="entry name" value="ABC-TYPE MACROLIDE FAMILY EXPORT SYSTEM PERMEASE COMPONENT 2"/>
    <property type="match status" value="1"/>
</dbReference>
<comment type="caution">
    <text evidence="9">The sequence shown here is derived from an EMBL/GenBank/DDBJ whole genome shotgun (WGS) entry which is preliminary data.</text>
</comment>
<keyword evidence="3 6" id="KW-0812">Transmembrane</keyword>
<feature type="transmembrane region" description="Helical" evidence="6">
    <location>
        <begin position="125"/>
        <end position="143"/>
    </location>
</feature>
<dbReference type="InterPro" id="IPR047699">
    <property type="entry name" value="Permease_put_prefix"/>
</dbReference>
<dbReference type="InterPro" id="IPR050250">
    <property type="entry name" value="Macrolide_Exporter_MacB"/>
</dbReference>
<dbReference type="InterPro" id="IPR003838">
    <property type="entry name" value="ABC3_permease_C"/>
</dbReference>
<comment type="subcellular location">
    <subcellularLocation>
        <location evidence="1">Cell membrane</location>
        <topology evidence="1">Multi-pass membrane protein</topology>
    </subcellularLocation>
</comment>
<feature type="domain" description="MacB-like periplasmic core" evidence="8">
    <location>
        <begin position="125"/>
        <end position="346"/>
    </location>
</feature>
<dbReference type="PANTHER" id="PTHR30572">
    <property type="entry name" value="MEMBRANE COMPONENT OF TRANSPORTER-RELATED"/>
    <property type="match status" value="1"/>
</dbReference>
<gene>
    <name evidence="9" type="ORF">GCM10011340_13400</name>
</gene>
<keyword evidence="5 6" id="KW-0472">Membrane</keyword>
<proteinExistence type="predicted"/>
<organism evidence="9 10">
    <name type="scientific">Roseivirga thermotolerans</name>
    <dbReference type="NCBI Taxonomy" id="1758176"/>
    <lineage>
        <taxon>Bacteria</taxon>
        <taxon>Pseudomonadati</taxon>
        <taxon>Bacteroidota</taxon>
        <taxon>Cytophagia</taxon>
        <taxon>Cytophagales</taxon>
        <taxon>Roseivirgaceae</taxon>
        <taxon>Roseivirga</taxon>
    </lineage>
</organism>
<evidence type="ECO:0000256" key="1">
    <source>
        <dbReference type="ARBA" id="ARBA00004651"/>
    </source>
</evidence>
<feature type="transmembrane region" description="Helical" evidence="6">
    <location>
        <begin position="400"/>
        <end position="422"/>
    </location>
</feature>
<evidence type="ECO:0000256" key="3">
    <source>
        <dbReference type="ARBA" id="ARBA00022692"/>
    </source>
</evidence>
<protein>
    <submittedName>
        <fullName evidence="9">ABC transporter permease</fullName>
    </submittedName>
</protein>
<evidence type="ECO:0000259" key="8">
    <source>
        <dbReference type="Pfam" id="PF12704"/>
    </source>
</evidence>